<dbReference type="EMBL" id="MQMG01000012">
    <property type="protein sequence ID" value="OKO94869.1"/>
    <property type="molecule type" value="Genomic_DNA"/>
</dbReference>
<sequence length="42" mass="4859">MRCRNETIPQRFACALGPFFALAVKSIGWLMNHLVFFRTDSL</sequence>
<accession>A0A1Q5T3Q1</accession>
<comment type="caution">
    <text evidence="2">The sequence shown here is derived from an EMBL/GenBank/DDBJ whole genome shotgun (WGS) entry which is preliminary data.</text>
</comment>
<gene>
    <name evidence="2" type="ORF">BRO54_1275</name>
</gene>
<protein>
    <submittedName>
        <fullName evidence="2">Uncharacterized protein</fullName>
    </submittedName>
</protein>
<feature type="transmembrane region" description="Helical" evidence="1">
    <location>
        <begin position="12"/>
        <end position="31"/>
    </location>
</feature>
<keyword evidence="1" id="KW-0812">Transmembrane</keyword>
<name>A0A1Q5T3Q1_9BACL</name>
<evidence type="ECO:0000256" key="1">
    <source>
        <dbReference type="SAM" id="Phobius"/>
    </source>
</evidence>
<evidence type="ECO:0000313" key="3">
    <source>
        <dbReference type="Proteomes" id="UP000186030"/>
    </source>
</evidence>
<dbReference type="AlphaFoldDB" id="A0A1Q5T3Q1"/>
<dbReference type="Proteomes" id="UP000186030">
    <property type="component" value="Unassembled WGS sequence"/>
</dbReference>
<keyword evidence="1" id="KW-0472">Membrane</keyword>
<proteinExistence type="predicted"/>
<reference evidence="3" key="2">
    <citation type="submission" date="2017-01" db="EMBL/GenBank/DDBJ databases">
        <title>Genome sequencing and annotation of Geobacillus sp. 1017, a Hydrocarbon-Oxidizing Thermophilic Bacterium Isolated from a Heavy Oil Reservoir (China).</title>
        <authorList>
            <person name="Kadnikov V.V."/>
            <person name="Mardanov A.V."/>
            <person name="Poltaraus A.B."/>
            <person name="Sokolova D.S."/>
            <person name="Semenova E.M."/>
            <person name="Ravin N.V."/>
            <person name="Tourova T.P."/>
            <person name="Nazina T.N."/>
        </authorList>
    </citation>
    <scope>NUCLEOTIDE SEQUENCE [LARGE SCALE GENOMIC DNA]</scope>
    <source>
        <strain evidence="3">1017</strain>
    </source>
</reference>
<keyword evidence="1" id="KW-1133">Transmembrane helix</keyword>
<organism evidence="2 3">
    <name type="scientific">Geobacillus proteiniphilus</name>
    <dbReference type="NCBI Taxonomy" id="860353"/>
    <lineage>
        <taxon>Bacteria</taxon>
        <taxon>Bacillati</taxon>
        <taxon>Bacillota</taxon>
        <taxon>Bacilli</taxon>
        <taxon>Bacillales</taxon>
        <taxon>Anoxybacillaceae</taxon>
        <taxon>Geobacillus</taxon>
    </lineage>
</organism>
<evidence type="ECO:0000313" key="2">
    <source>
        <dbReference type="EMBL" id="OKO94869.1"/>
    </source>
</evidence>
<reference evidence="2 3" key="1">
    <citation type="submission" date="2016-11" db="EMBL/GenBank/DDBJ databases">
        <authorList>
            <person name="Kadnikov V."/>
            <person name="Nazina T."/>
        </authorList>
    </citation>
    <scope>NUCLEOTIDE SEQUENCE [LARGE SCALE GENOMIC DNA]</scope>
    <source>
        <strain evidence="2 3">1017</strain>
    </source>
</reference>